<dbReference type="EMBL" id="BLXT01002560">
    <property type="protein sequence ID" value="GFN95854.1"/>
    <property type="molecule type" value="Genomic_DNA"/>
</dbReference>
<name>A0AAV3ZJM4_9GAST</name>
<organism evidence="1 2">
    <name type="scientific">Plakobranchus ocellatus</name>
    <dbReference type="NCBI Taxonomy" id="259542"/>
    <lineage>
        <taxon>Eukaryota</taxon>
        <taxon>Metazoa</taxon>
        <taxon>Spiralia</taxon>
        <taxon>Lophotrochozoa</taxon>
        <taxon>Mollusca</taxon>
        <taxon>Gastropoda</taxon>
        <taxon>Heterobranchia</taxon>
        <taxon>Euthyneura</taxon>
        <taxon>Panpulmonata</taxon>
        <taxon>Sacoglossa</taxon>
        <taxon>Placobranchoidea</taxon>
        <taxon>Plakobranchidae</taxon>
        <taxon>Plakobranchus</taxon>
    </lineage>
</organism>
<gene>
    <name evidence="1" type="ORF">PoB_002236000</name>
</gene>
<accession>A0AAV3ZJM4</accession>
<sequence>MFSGRGVFFAQVEFLRANTFEHDCKTPLMCHRKFPPSFWNAAYQAPCSITNSHSHSNNSSSSNNNFFGADAYFQSSLYNFHKTWPYHYGSQSHTYPHTQ</sequence>
<dbReference type="Proteomes" id="UP000735302">
    <property type="component" value="Unassembled WGS sequence"/>
</dbReference>
<evidence type="ECO:0000313" key="1">
    <source>
        <dbReference type="EMBL" id="GFN95854.1"/>
    </source>
</evidence>
<protein>
    <submittedName>
        <fullName evidence="1">Protein vestigial</fullName>
    </submittedName>
</protein>
<keyword evidence="2" id="KW-1185">Reference proteome</keyword>
<feature type="non-terminal residue" evidence="1">
    <location>
        <position position="99"/>
    </location>
</feature>
<proteinExistence type="predicted"/>
<reference evidence="1 2" key="1">
    <citation type="journal article" date="2021" name="Elife">
        <title>Chloroplast acquisition without the gene transfer in kleptoplastic sea slugs, Plakobranchus ocellatus.</title>
        <authorList>
            <person name="Maeda T."/>
            <person name="Takahashi S."/>
            <person name="Yoshida T."/>
            <person name="Shimamura S."/>
            <person name="Takaki Y."/>
            <person name="Nagai Y."/>
            <person name="Toyoda A."/>
            <person name="Suzuki Y."/>
            <person name="Arimoto A."/>
            <person name="Ishii H."/>
            <person name="Satoh N."/>
            <person name="Nishiyama T."/>
            <person name="Hasebe M."/>
            <person name="Maruyama T."/>
            <person name="Minagawa J."/>
            <person name="Obokata J."/>
            <person name="Shigenobu S."/>
        </authorList>
    </citation>
    <scope>NUCLEOTIDE SEQUENCE [LARGE SCALE GENOMIC DNA]</scope>
</reference>
<dbReference type="AlphaFoldDB" id="A0AAV3ZJM4"/>
<evidence type="ECO:0000313" key="2">
    <source>
        <dbReference type="Proteomes" id="UP000735302"/>
    </source>
</evidence>
<comment type="caution">
    <text evidence="1">The sequence shown here is derived from an EMBL/GenBank/DDBJ whole genome shotgun (WGS) entry which is preliminary data.</text>
</comment>